<organism evidence="1 2">
    <name type="scientific">candidate division WWE3 bacterium RIFOXYC1_FULL_39_7</name>
    <dbReference type="NCBI Taxonomy" id="1802643"/>
    <lineage>
        <taxon>Bacteria</taxon>
        <taxon>Katanobacteria</taxon>
    </lineage>
</organism>
<comment type="caution">
    <text evidence="1">The sequence shown here is derived from an EMBL/GenBank/DDBJ whole genome shotgun (WGS) entry which is preliminary data.</text>
</comment>
<protein>
    <submittedName>
        <fullName evidence="1">Uncharacterized protein</fullName>
    </submittedName>
</protein>
<sequence length="147" mass="16850">MEGTVEKISTKTGQTNGKNWILYSVQIDGINYGTFSKSLIESLKEGDKVIFGYEEKGENRNLTNIKRIEIKVETVKPVDDSHSNYNSFERELDQRQKDMRLMNAANALSVLYSRNPPLNKEGQPEVLIPEAFAKMCKSFVKELYKHD</sequence>
<gene>
    <name evidence="1" type="ORF">A2415_04555</name>
</gene>
<name>A0A1F4WFU8_UNCKA</name>
<reference evidence="1 2" key="1">
    <citation type="journal article" date="2016" name="Nat. Commun.">
        <title>Thousands of microbial genomes shed light on interconnected biogeochemical processes in an aquifer system.</title>
        <authorList>
            <person name="Anantharaman K."/>
            <person name="Brown C.T."/>
            <person name="Hug L.A."/>
            <person name="Sharon I."/>
            <person name="Castelle C.J."/>
            <person name="Probst A.J."/>
            <person name="Thomas B.C."/>
            <person name="Singh A."/>
            <person name="Wilkins M.J."/>
            <person name="Karaoz U."/>
            <person name="Brodie E.L."/>
            <person name="Williams K.H."/>
            <person name="Hubbard S.S."/>
            <person name="Banfield J.F."/>
        </authorList>
    </citation>
    <scope>NUCLEOTIDE SEQUENCE [LARGE SCALE GENOMIC DNA]</scope>
</reference>
<dbReference type="EMBL" id="MEWA01000049">
    <property type="protein sequence ID" value="OGC68325.1"/>
    <property type="molecule type" value="Genomic_DNA"/>
</dbReference>
<evidence type="ECO:0000313" key="2">
    <source>
        <dbReference type="Proteomes" id="UP000179113"/>
    </source>
</evidence>
<evidence type="ECO:0000313" key="1">
    <source>
        <dbReference type="EMBL" id="OGC68325.1"/>
    </source>
</evidence>
<accession>A0A1F4WFU8</accession>
<dbReference type="AlphaFoldDB" id="A0A1F4WFU8"/>
<proteinExistence type="predicted"/>
<dbReference type="Proteomes" id="UP000179113">
    <property type="component" value="Unassembled WGS sequence"/>
</dbReference>